<dbReference type="STRING" id="200361.A0A452XV00"/>
<dbReference type="AlphaFoldDB" id="A0A452XV00"/>
<evidence type="ECO:0000313" key="1">
    <source>
        <dbReference type="EnsemblPlants" id="AET1Gv20175400.1"/>
    </source>
</evidence>
<dbReference type="Proteomes" id="UP000015105">
    <property type="component" value="Chromosome 1D"/>
</dbReference>
<reference evidence="1" key="4">
    <citation type="submission" date="2019-03" db="UniProtKB">
        <authorList>
            <consortium name="EnsemblPlants"/>
        </authorList>
    </citation>
    <scope>IDENTIFICATION</scope>
</reference>
<protein>
    <submittedName>
        <fullName evidence="1">Uncharacterized protein</fullName>
    </submittedName>
</protein>
<evidence type="ECO:0000313" key="2">
    <source>
        <dbReference type="Proteomes" id="UP000015105"/>
    </source>
</evidence>
<sequence length="58" mass="6469">KNPIDGRILLNTGRSLGYYDPKTTALETIYTVGEPQNYRGFSATVVQDSLVCPCMKWS</sequence>
<organism evidence="1 2">
    <name type="scientific">Aegilops tauschii subsp. strangulata</name>
    <name type="common">Goatgrass</name>
    <dbReference type="NCBI Taxonomy" id="200361"/>
    <lineage>
        <taxon>Eukaryota</taxon>
        <taxon>Viridiplantae</taxon>
        <taxon>Streptophyta</taxon>
        <taxon>Embryophyta</taxon>
        <taxon>Tracheophyta</taxon>
        <taxon>Spermatophyta</taxon>
        <taxon>Magnoliopsida</taxon>
        <taxon>Liliopsida</taxon>
        <taxon>Poales</taxon>
        <taxon>Poaceae</taxon>
        <taxon>BOP clade</taxon>
        <taxon>Pooideae</taxon>
        <taxon>Triticodae</taxon>
        <taxon>Triticeae</taxon>
        <taxon>Triticinae</taxon>
        <taxon>Aegilops</taxon>
    </lineage>
</organism>
<reference evidence="1" key="5">
    <citation type="journal article" date="2021" name="G3 (Bethesda)">
        <title>Aegilops tauschii genome assembly Aet v5.0 features greater sequence contiguity and improved annotation.</title>
        <authorList>
            <person name="Wang L."/>
            <person name="Zhu T."/>
            <person name="Rodriguez J.C."/>
            <person name="Deal K.R."/>
            <person name="Dubcovsky J."/>
            <person name="McGuire P.E."/>
            <person name="Lux T."/>
            <person name="Spannagl M."/>
            <person name="Mayer K.F.X."/>
            <person name="Baldrich P."/>
            <person name="Meyers B.C."/>
            <person name="Huo N."/>
            <person name="Gu Y.Q."/>
            <person name="Zhou H."/>
            <person name="Devos K.M."/>
            <person name="Bennetzen J.L."/>
            <person name="Unver T."/>
            <person name="Budak H."/>
            <person name="Gulick P.J."/>
            <person name="Galiba G."/>
            <person name="Kalapos B."/>
            <person name="Nelson D.R."/>
            <person name="Li P."/>
            <person name="You F.M."/>
            <person name="Luo M.C."/>
            <person name="Dvorak J."/>
        </authorList>
    </citation>
    <scope>NUCLEOTIDE SEQUENCE [LARGE SCALE GENOMIC DNA]</scope>
    <source>
        <strain evidence="1">cv. AL8/78</strain>
    </source>
</reference>
<accession>A0A452XV00</accession>
<keyword evidence="2" id="KW-1185">Reference proteome</keyword>
<reference evidence="1" key="3">
    <citation type="journal article" date="2017" name="Nature">
        <title>Genome sequence of the progenitor of the wheat D genome Aegilops tauschii.</title>
        <authorList>
            <person name="Luo M.C."/>
            <person name="Gu Y.Q."/>
            <person name="Puiu D."/>
            <person name="Wang H."/>
            <person name="Twardziok S.O."/>
            <person name="Deal K.R."/>
            <person name="Huo N."/>
            <person name="Zhu T."/>
            <person name="Wang L."/>
            <person name="Wang Y."/>
            <person name="McGuire P.E."/>
            <person name="Liu S."/>
            <person name="Long H."/>
            <person name="Ramasamy R.K."/>
            <person name="Rodriguez J.C."/>
            <person name="Van S.L."/>
            <person name="Yuan L."/>
            <person name="Wang Z."/>
            <person name="Xia Z."/>
            <person name="Xiao L."/>
            <person name="Anderson O.D."/>
            <person name="Ouyang S."/>
            <person name="Liang Y."/>
            <person name="Zimin A.V."/>
            <person name="Pertea G."/>
            <person name="Qi P."/>
            <person name="Bennetzen J.L."/>
            <person name="Dai X."/>
            <person name="Dawson M.W."/>
            <person name="Muller H.G."/>
            <person name="Kugler K."/>
            <person name="Rivarola-Duarte L."/>
            <person name="Spannagl M."/>
            <person name="Mayer K.F.X."/>
            <person name="Lu F.H."/>
            <person name="Bevan M.W."/>
            <person name="Leroy P."/>
            <person name="Li P."/>
            <person name="You F.M."/>
            <person name="Sun Q."/>
            <person name="Liu Z."/>
            <person name="Lyons E."/>
            <person name="Wicker T."/>
            <person name="Salzberg S.L."/>
            <person name="Devos K.M."/>
            <person name="Dvorak J."/>
        </authorList>
    </citation>
    <scope>NUCLEOTIDE SEQUENCE [LARGE SCALE GENOMIC DNA]</scope>
    <source>
        <strain evidence="1">cv. AL8/78</strain>
    </source>
</reference>
<dbReference type="Gramene" id="AET1Gv20175400.1">
    <property type="protein sequence ID" value="AET1Gv20175400.1"/>
    <property type="gene ID" value="AET1Gv20175400"/>
</dbReference>
<reference evidence="2" key="2">
    <citation type="journal article" date="2017" name="Nat. Plants">
        <title>The Aegilops tauschii genome reveals multiple impacts of transposons.</title>
        <authorList>
            <person name="Zhao G."/>
            <person name="Zou C."/>
            <person name="Li K."/>
            <person name="Wang K."/>
            <person name="Li T."/>
            <person name="Gao L."/>
            <person name="Zhang X."/>
            <person name="Wang H."/>
            <person name="Yang Z."/>
            <person name="Liu X."/>
            <person name="Jiang W."/>
            <person name="Mao L."/>
            <person name="Kong X."/>
            <person name="Jiao Y."/>
            <person name="Jia J."/>
        </authorList>
    </citation>
    <scope>NUCLEOTIDE SEQUENCE [LARGE SCALE GENOMIC DNA]</scope>
    <source>
        <strain evidence="2">cv. AL8/78</strain>
    </source>
</reference>
<name>A0A452XV00_AEGTS</name>
<dbReference type="EnsemblPlants" id="AET1Gv20175400.1">
    <property type="protein sequence ID" value="AET1Gv20175400.1"/>
    <property type="gene ID" value="AET1Gv20175400"/>
</dbReference>
<reference evidence="2" key="1">
    <citation type="journal article" date="2014" name="Science">
        <title>Ancient hybridizations among the ancestral genomes of bread wheat.</title>
        <authorList>
            <consortium name="International Wheat Genome Sequencing Consortium,"/>
            <person name="Marcussen T."/>
            <person name="Sandve S.R."/>
            <person name="Heier L."/>
            <person name="Spannagl M."/>
            <person name="Pfeifer M."/>
            <person name="Jakobsen K.S."/>
            <person name="Wulff B.B."/>
            <person name="Steuernagel B."/>
            <person name="Mayer K.F."/>
            <person name="Olsen O.A."/>
        </authorList>
    </citation>
    <scope>NUCLEOTIDE SEQUENCE [LARGE SCALE GENOMIC DNA]</scope>
    <source>
        <strain evidence="2">cv. AL8/78</strain>
    </source>
</reference>
<proteinExistence type="predicted"/>